<dbReference type="InterPro" id="IPR005471">
    <property type="entry name" value="Tscrpt_reg_IclR_N"/>
</dbReference>
<proteinExistence type="predicted"/>
<protein>
    <submittedName>
        <fullName evidence="7">Transcriptional regulator KdgR</fullName>
    </submittedName>
</protein>
<keyword evidence="2" id="KW-0238">DNA-binding</keyword>
<dbReference type="SUPFAM" id="SSF46785">
    <property type="entry name" value="Winged helix' DNA-binding domain"/>
    <property type="match status" value="1"/>
</dbReference>
<dbReference type="SUPFAM" id="SSF55781">
    <property type="entry name" value="GAF domain-like"/>
    <property type="match status" value="1"/>
</dbReference>
<dbReference type="InterPro" id="IPR050707">
    <property type="entry name" value="HTH_MetabolicPath_Reg"/>
</dbReference>
<dbReference type="RefSeq" id="WP_088920509.1">
    <property type="nucleotide sequence ID" value="NZ_CP018632.1"/>
</dbReference>
<keyword evidence="3" id="KW-0804">Transcription</keyword>
<evidence type="ECO:0000256" key="3">
    <source>
        <dbReference type="ARBA" id="ARBA00023163"/>
    </source>
</evidence>
<keyword evidence="1" id="KW-0805">Transcription regulation</keyword>
<dbReference type="InterPro" id="IPR036390">
    <property type="entry name" value="WH_DNA-bd_sf"/>
</dbReference>
<feature type="domain" description="HTH iclR-type" evidence="5">
    <location>
        <begin position="23"/>
        <end position="84"/>
    </location>
</feature>
<evidence type="ECO:0000256" key="2">
    <source>
        <dbReference type="ARBA" id="ARBA00023125"/>
    </source>
</evidence>
<dbReference type="Pfam" id="PF01614">
    <property type="entry name" value="IclR_C"/>
    <property type="match status" value="1"/>
</dbReference>
<dbReference type="Proteomes" id="UP000250079">
    <property type="component" value="Chromosome"/>
</dbReference>
<feature type="domain" description="IclR-ED" evidence="6">
    <location>
        <begin position="85"/>
        <end position="268"/>
    </location>
</feature>
<dbReference type="PANTHER" id="PTHR30136:SF35">
    <property type="entry name" value="HTH-TYPE TRANSCRIPTIONAL REGULATOR RV1719"/>
    <property type="match status" value="1"/>
</dbReference>
<dbReference type="PANTHER" id="PTHR30136">
    <property type="entry name" value="HELIX-TURN-HELIX TRANSCRIPTIONAL REGULATOR, ICLR FAMILY"/>
    <property type="match status" value="1"/>
</dbReference>
<dbReference type="GO" id="GO:0003677">
    <property type="term" value="F:DNA binding"/>
    <property type="evidence" value="ECO:0007669"/>
    <property type="project" value="UniProtKB-KW"/>
</dbReference>
<evidence type="ECO:0000313" key="8">
    <source>
        <dbReference type="Proteomes" id="UP000250079"/>
    </source>
</evidence>
<evidence type="ECO:0000313" key="7">
    <source>
        <dbReference type="EMBL" id="ASJ75612.1"/>
    </source>
</evidence>
<feature type="region of interest" description="Disordered" evidence="4">
    <location>
        <begin position="1"/>
        <end position="20"/>
    </location>
</feature>
<dbReference type="PROSITE" id="PS51078">
    <property type="entry name" value="ICLR_ED"/>
    <property type="match status" value="1"/>
</dbReference>
<dbReference type="InterPro" id="IPR036388">
    <property type="entry name" value="WH-like_DNA-bd_sf"/>
</dbReference>
<gene>
    <name evidence="7" type="primary">kdgR_8</name>
    <name evidence="7" type="ORF">IMCC3135_27795</name>
</gene>
<dbReference type="InterPro" id="IPR014757">
    <property type="entry name" value="Tscrpt_reg_IclR_C"/>
</dbReference>
<name>A0A2Z2NVY4_9GAMM</name>
<dbReference type="KEGG" id="gai:IMCC3135_27795"/>
<evidence type="ECO:0000259" key="5">
    <source>
        <dbReference type="PROSITE" id="PS51077"/>
    </source>
</evidence>
<dbReference type="Gene3D" id="1.10.10.10">
    <property type="entry name" value="Winged helix-like DNA-binding domain superfamily/Winged helix DNA-binding domain"/>
    <property type="match status" value="1"/>
</dbReference>
<dbReference type="GO" id="GO:0003700">
    <property type="term" value="F:DNA-binding transcription factor activity"/>
    <property type="evidence" value="ECO:0007669"/>
    <property type="project" value="TreeGrafter"/>
</dbReference>
<evidence type="ECO:0000256" key="4">
    <source>
        <dbReference type="SAM" id="MobiDB-lite"/>
    </source>
</evidence>
<reference evidence="7 8" key="1">
    <citation type="submission" date="2016-12" db="EMBL/GenBank/DDBJ databases">
        <authorList>
            <person name="Song W.-J."/>
            <person name="Kurnit D.M."/>
        </authorList>
    </citation>
    <scope>NUCLEOTIDE SEQUENCE [LARGE SCALE GENOMIC DNA]</scope>
    <source>
        <strain evidence="7 8">IMCC3135</strain>
    </source>
</reference>
<dbReference type="SMART" id="SM00346">
    <property type="entry name" value="HTH_ICLR"/>
    <property type="match status" value="1"/>
</dbReference>
<dbReference type="EMBL" id="CP018632">
    <property type="protein sequence ID" value="ASJ75612.1"/>
    <property type="molecule type" value="Genomic_DNA"/>
</dbReference>
<dbReference type="PROSITE" id="PS51077">
    <property type="entry name" value="HTH_ICLR"/>
    <property type="match status" value="1"/>
</dbReference>
<dbReference type="Gene3D" id="3.30.450.40">
    <property type="match status" value="1"/>
</dbReference>
<dbReference type="AlphaFoldDB" id="A0A2Z2NVY4"/>
<keyword evidence="8" id="KW-1185">Reference proteome</keyword>
<dbReference type="OrthoDB" id="9807558at2"/>
<accession>A0A2Z2NVY4</accession>
<evidence type="ECO:0000256" key="1">
    <source>
        <dbReference type="ARBA" id="ARBA00023015"/>
    </source>
</evidence>
<sequence>MSKNVKQGSADREPATATVRTGSGGIGRAIRLLDLVVSEGPLRFAELLELSAIPKGTLHRLLNELADERLIQFDERSHTWSAAYRILEMANRIWTRSDIRVLAQDQLMALKALSGETVQIAILADTHVVVIDHVESTRSVRHSITVGSRMPVYCTGTGKVLLAWCDDEQQRDIISRISFSRFTPNTITDKTALLKELSTVSQRGFAIDAEERFLGSHCIAAPVVDSTGRAIAGLSITAPAFRISEEELISWGPELIAAAAEISRRLAPRTGETNGASH</sequence>
<evidence type="ECO:0000259" key="6">
    <source>
        <dbReference type="PROSITE" id="PS51078"/>
    </source>
</evidence>
<dbReference type="GO" id="GO:0045892">
    <property type="term" value="P:negative regulation of DNA-templated transcription"/>
    <property type="evidence" value="ECO:0007669"/>
    <property type="project" value="TreeGrafter"/>
</dbReference>
<dbReference type="InterPro" id="IPR029016">
    <property type="entry name" value="GAF-like_dom_sf"/>
</dbReference>
<organism evidence="7 8">
    <name type="scientific">Granulosicoccus antarcticus IMCC3135</name>
    <dbReference type="NCBI Taxonomy" id="1192854"/>
    <lineage>
        <taxon>Bacteria</taxon>
        <taxon>Pseudomonadati</taxon>
        <taxon>Pseudomonadota</taxon>
        <taxon>Gammaproteobacteria</taxon>
        <taxon>Chromatiales</taxon>
        <taxon>Granulosicoccaceae</taxon>
        <taxon>Granulosicoccus</taxon>
    </lineage>
</organism>
<dbReference type="Pfam" id="PF09339">
    <property type="entry name" value="HTH_IclR"/>
    <property type="match status" value="1"/>
</dbReference>